<dbReference type="PRINTS" id="PR00035">
    <property type="entry name" value="HTHGNTR"/>
</dbReference>
<keyword evidence="3" id="KW-0804">Transcription</keyword>
<evidence type="ECO:0000313" key="5">
    <source>
        <dbReference type="EMBL" id="MBS0023076.1"/>
    </source>
</evidence>
<evidence type="ECO:0000256" key="1">
    <source>
        <dbReference type="ARBA" id="ARBA00023015"/>
    </source>
</evidence>
<reference evidence="5 6" key="1">
    <citation type="submission" date="2021-04" db="EMBL/GenBank/DDBJ databases">
        <title>Whole genome analysis of root endophytic bacterium Microbacterium paraoxydans ku-mp colonizing RP-bio226 rice variety.</title>
        <authorList>
            <person name="Ulaganathan K."/>
            <person name="Latha B."/>
        </authorList>
    </citation>
    <scope>NUCLEOTIDE SEQUENCE [LARGE SCALE GENOMIC DNA]</scope>
    <source>
        <strain evidence="6">ku-mp</strain>
    </source>
</reference>
<sequence>MAGAMGAGNELESVRVTRILRDDIVLGRRPPGSRLVERDIAAELNVSRLPVREAIRTLVAEGVVTARPRTWAVVREFTHEDIRAFAEVREAIETLIFVFAAERHDELGIARLRHTYERELTAARAGDAETARRAAAEFHEVAVDLAANEMLGELIAVFLTRLRWLFGQHDDLVAMAEEHRVILEAVAARDTERLRTLIPEHLASGQAAAERRLARNDLAL</sequence>
<dbReference type="SMART" id="SM00345">
    <property type="entry name" value="HTH_GNTR"/>
    <property type="match status" value="1"/>
</dbReference>
<dbReference type="Gene3D" id="1.20.120.530">
    <property type="entry name" value="GntR ligand-binding domain-like"/>
    <property type="match status" value="1"/>
</dbReference>
<dbReference type="Pfam" id="PF00392">
    <property type="entry name" value="GntR"/>
    <property type="match status" value="1"/>
</dbReference>
<dbReference type="CDD" id="cd07377">
    <property type="entry name" value="WHTH_GntR"/>
    <property type="match status" value="1"/>
</dbReference>
<accession>A0ABS5IK18</accession>
<keyword evidence="1" id="KW-0805">Transcription regulation</keyword>
<name>A0ABS5IK18_9MICO</name>
<evidence type="ECO:0000313" key="6">
    <source>
        <dbReference type="Proteomes" id="UP000678243"/>
    </source>
</evidence>
<dbReference type="Gene3D" id="1.10.10.10">
    <property type="entry name" value="Winged helix-like DNA-binding domain superfamily/Winged helix DNA-binding domain"/>
    <property type="match status" value="1"/>
</dbReference>
<dbReference type="SUPFAM" id="SSF46785">
    <property type="entry name" value="Winged helix' DNA-binding domain"/>
    <property type="match status" value="1"/>
</dbReference>
<keyword evidence="2" id="KW-0238">DNA-binding</keyword>
<proteinExistence type="predicted"/>
<keyword evidence="6" id="KW-1185">Reference proteome</keyword>
<gene>
    <name evidence="5" type="ORF">KE274_03035</name>
</gene>
<dbReference type="PANTHER" id="PTHR43537">
    <property type="entry name" value="TRANSCRIPTIONAL REGULATOR, GNTR FAMILY"/>
    <property type="match status" value="1"/>
</dbReference>
<dbReference type="SMART" id="SM00895">
    <property type="entry name" value="FCD"/>
    <property type="match status" value="1"/>
</dbReference>
<protein>
    <submittedName>
        <fullName evidence="5">GntR family transcriptional regulator</fullName>
    </submittedName>
</protein>
<dbReference type="InterPro" id="IPR011711">
    <property type="entry name" value="GntR_C"/>
</dbReference>
<dbReference type="InterPro" id="IPR036388">
    <property type="entry name" value="WH-like_DNA-bd_sf"/>
</dbReference>
<dbReference type="EMBL" id="JAGTUK010000001">
    <property type="protein sequence ID" value="MBS0023076.1"/>
    <property type="molecule type" value="Genomic_DNA"/>
</dbReference>
<dbReference type="Proteomes" id="UP000678243">
    <property type="component" value="Unassembled WGS sequence"/>
</dbReference>
<dbReference type="InterPro" id="IPR008920">
    <property type="entry name" value="TF_FadR/GntR_C"/>
</dbReference>
<evidence type="ECO:0000256" key="3">
    <source>
        <dbReference type="ARBA" id="ARBA00023163"/>
    </source>
</evidence>
<evidence type="ECO:0000259" key="4">
    <source>
        <dbReference type="PROSITE" id="PS50949"/>
    </source>
</evidence>
<dbReference type="PROSITE" id="PS50949">
    <property type="entry name" value="HTH_GNTR"/>
    <property type="match status" value="1"/>
</dbReference>
<dbReference type="PANTHER" id="PTHR43537:SF45">
    <property type="entry name" value="GNTR FAMILY REGULATORY PROTEIN"/>
    <property type="match status" value="1"/>
</dbReference>
<dbReference type="InterPro" id="IPR036390">
    <property type="entry name" value="WH_DNA-bd_sf"/>
</dbReference>
<dbReference type="InterPro" id="IPR000524">
    <property type="entry name" value="Tscrpt_reg_HTH_GntR"/>
</dbReference>
<evidence type="ECO:0000256" key="2">
    <source>
        <dbReference type="ARBA" id="ARBA00023125"/>
    </source>
</evidence>
<dbReference type="SUPFAM" id="SSF48008">
    <property type="entry name" value="GntR ligand-binding domain-like"/>
    <property type="match status" value="1"/>
</dbReference>
<feature type="domain" description="HTH gntR-type" evidence="4">
    <location>
        <begin position="10"/>
        <end position="77"/>
    </location>
</feature>
<organism evidence="5 6">
    <name type="scientific">Microbacterium paraoxydans</name>
    <dbReference type="NCBI Taxonomy" id="199592"/>
    <lineage>
        <taxon>Bacteria</taxon>
        <taxon>Bacillati</taxon>
        <taxon>Actinomycetota</taxon>
        <taxon>Actinomycetes</taxon>
        <taxon>Micrococcales</taxon>
        <taxon>Microbacteriaceae</taxon>
        <taxon>Microbacterium</taxon>
    </lineage>
</organism>
<dbReference type="RefSeq" id="WP_211541144.1">
    <property type="nucleotide sequence ID" value="NZ_JAGTUK010000001.1"/>
</dbReference>
<dbReference type="Pfam" id="PF07729">
    <property type="entry name" value="FCD"/>
    <property type="match status" value="1"/>
</dbReference>
<comment type="caution">
    <text evidence="5">The sequence shown here is derived from an EMBL/GenBank/DDBJ whole genome shotgun (WGS) entry which is preliminary data.</text>
</comment>